<feature type="compositionally biased region" description="Polar residues" evidence="3">
    <location>
        <begin position="473"/>
        <end position="483"/>
    </location>
</feature>
<feature type="region of interest" description="Disordered" evidence="3">
    <location>
        <begin position="647"/>
        <end position="669"/>
    </location>
</feature>
<dbReference type="InterPro" id="IPR001452">
    <property type="entry name" value="SH3_domain"/>
</dbReference>
<dbReference type="PROSITE" id="PS50002">
    <property type="entry name" value="SH3"/>
    <property type="match status" value="1"/>
</dbReference>
<dbReference type="SUPFAM" id="SSF50044">
    <property type="entry name" value="SH3-domain"/>
    <property type="match status" value="1"/>
</dbReference>
<feature type="compositionally biased region" description="Basic and acidic residues" evidence="3">
    <location>
        <begin position="164"/>
        <end position="176"/>
    </location>
</feature>
<gene>
    <name evidence="5" type="ORF">GSLYS_00012021001</name>
</gene>
<evidence type="ECO:0000256" key="1">
    <source>
        <dbReference type="ARBA" id="ARBA00022443"/>
    </source>
</evidence>
<feature type="compositionally biased region" description="Low complexity" evidence="3">
    <location>
        <begin position="111"/>
        <end position="131"/>
    </location>
</feature>
<feature type="region of interest" description="Disordered" evidence="3">
    <location>
        <begin position="250"/>
        <end position="323"/>
    </location>
</feature>
<keyword evidence="6" id="KW-1185">Reference proteome</keyword>
<comment type="caution">
    <text evidence="5">The sequence shown here is derived from an EMBL/GenBank/DDBJ whole genome shotgun (WGS) entry which is preliminary data.</text>
</comment>
<evidence type="ECO:0000256" key="2">
    <source>
        <dbReference type="PROSITE-ProRule" id="PRU00192"/>
    </source>
</evidence>
<accession>A0AAV2I0P1</accession>
<proteinExistence type="predicted"/>
<feature type="region of interest" description="Disordered" evidence="3">
    <location>
        <begin position="711"/>
        <end position="733"/>
    </location>
</feature>
<feature type="domain" description="SH3" evidence="4">
    <location>
        <begin position="1089"/>
        <end position="1155"/>
    </location>
</feature>
<feature type="compositionally biased region" description="Basic and acidic residues" evidence="3">
    <location>
        <begin position="484"/>
        <end position="502"/>
    </location>
</feature>
<reference evidence="5 6" key="1">
    <citation type="submission" date="2024-04" db="EMBL/GenBank/DDBJ databases">
        <authorList>
            <consortium name="Genoscope - CEA"/>
            <person name="William W."/>
        </authorList>
    </citation>
    <scope>NUCLEOTIDE SEQUENCE [LARGE SCALE GENOMIC DNA]</scope>
</reference>
<dbReference type="EMBL" id="CAXITT010000289">
    <property type="protein sequence ID" value="CAL1538200.1"/>
    <property type="molecule type" value="Genomic_DNA"/>
</dbReference>
<feature type="region of interest" description="Disordered" evidence="3">
    <location>
        <begin position="1043"/>
        <end position="1086"/>
    </location>
</feature>
<feature type="compositionally biased region" description="Polar residues" evidence="3">
    <location>
        <begin position="711"/>
        <end position="725"/>
    </location>
</feature>
<feature type="compositionally biased region" description="Basic and acidic residues" evidence="3">
    <location>
        <begin position="1043"/>
        <end position="1070"/>
    </location>
</feature>
<evidence type="ECO:0000313" key="5">
    <source>
        <dbReference type="EMBL" id="CAL1538200.1"/>
    </source>
</evidence>
<keyword evidence="1 2" id="KW-0728">SH3 domain</keyword>
<feature type="region of interest" description="Disordered" evidence="3">
    <location>
        <begin position="20"/>
        <end position="182"/>
    </location>
</feature>
<evidence type="ECO:0000313" key="6">
    <source>
        <dbReference type="Proteomes" id="UP001497497"/>
    </source>
</evidence>
<dbReference type="InterPro" id="IPR036028">
    <property type="entry name" value="SH3-like_dom_sf"/>
</dbReference>
<feature type="compositionally biased region" description="Polar residues" evidence="3">
    <location>
        <begin position="140"/>
        <end position="151"/>
    </location>
</feature>
<protein>
    <recommendedName>
        <fullName evidence="4">SH3 domain-containing protein</fullName>
    </recommendedName>
</protein>
<feature type="compositionally biased region" description="Basic and acidic residues" evidence="3">
    <location>
        <begin position="302"/>
        <end position="321"/>
    </location>
</feature>
<sequence length="1161" mass="127724">MNSQNLKRKKQLEFMKSLENTLKGNGSGQGPTRVADLKQRSKRAVNTEQAPSMPEQVPVRTKFKNQGPTRMKEPEQDTIRVKVSGSGDPGPGQGLGADFITQEPLSCAHVPSSRARGSASVSSSSSASPVAIHGKEENLDTLSLSEKSLSPSRHAAQRGGSSVKKAEAHSDQKKNTDIYSPCPKLNTGTENCTLAKTFKRRIQNQKKYNYNSKLCDVSIFGTKAQPKTRADISTGSPDYIKSFSISRSPSASQASYVPVKDKPSPSASQASYVPVKDKPSPSASQGSYAHVKDKPSPSSQDNTKKSSKIDVKITEPAEKNCLDNPRSTRVVSAKKIFEPSPATTSVDNDNQLRLKPKMSTAIQSIQERLLKEMEEDASRVKKSYDSTKVYKVQAPRPKCTWTPGMLAGVARKRSRSRYSGAARRASRYISPNKRERPYRQWLGMSTCVTRDTKFIIASVQPTPEGVAKEAPGATNTCSVGTQHESGRSVKSRDGSSRERMVGRDCGLTRRSSARQSPDSHKSLPNNKEVPILSVHTGRSNIVKPDSNLVNKLNTIQSPEGGVTEIPEELQESISCDSGPSLHELNDFKLKEMEIYDLGLVETTRLKNHYPNEALDPGQVDELVDEAENVKMNSTNMTRREPTNYPVVESYSREGGDNIKTSPGLSREADGDIKSEHDFRVYDENLTGDAMCDAIEITTRSRMVETGDNFNATRMESSPENNQVTVKEQETDNLEQENITTPAEDLADNEVTEPLREDLNTHRVDADRNLSTENNELTLKTSRSKHDFPCESFPIENGSGSKTAGGAHNLENIPSTHECTVPTISVSESRNEGEISNEEESVNEPLEVEEISDSSCSCPLPNHALDNSTLSATNQTHFKLVQQDTDIQHNPATLQSTASAACEIQADPLNSHKRLYGHSGEINYPVKQKETESLSQQPFLKPSPKVVTFLSDKPHEDSFISANIAHCPVSGDKVFHTTASERCPAPQSIGGRSKSQLIGDEINLIPSSTGTIHSLLSSPRAFSSARPKQFFRMNDNKATRFCDRGEELHRSKQDGKDKPRAHVTRANDPKSPKVTVDPANIGSSKHHKNSKYKYVQAIADFQGVLPGQLSFNKGQIIRQRCVHDVCGMRYGSYRVGRLKMKRKGLYPASCVTDFPPSDQQLI</sequence>
<evidence type="ECO:0000259" key="4">
    <source>
        <dbReference type="PROSITE" id="PS50002"/>
    </source>
</evidence>
<dbReference type="Gene3D" id="2.30.30.40">
    <property type="entry name" value="SH3 Domains"/>
    <property type="match status" value="1"/>
</dbReference>
<name>A0AAV2I0P1_LYMST</name>
<feature type="compositionally biased region" description="Basic and acidic residues" evidence="3">
    <location>
        <begin position="70"/>
        <end position="80"/>
    </location>
</feature>
<dbReference type="AlphaFoldDB" id="A0AAV2I0P1"/>
<dbReference type="CDD" id="cd00174">
    <property type="entry name" value="SH3"/>
    <property type="match status" value="1"/>
</dbReference>
<evidence type="ECO:0000256" key="3">
    <source>
        <dbReference type="SAM" id="MobiDB-lite"/>
    </source>
</evidence>
<feature type="region of interest" description="Disordered" evidence="3">
    <location>
        <begin position="465"/>
        <end position="526"/>
    </location>
</feature>
<organism evidence="5 6">
    <name type="scientific">Lymnaea stagnalis</name>
    <name type="common">Great pond snail</name>
    <name type="synonym">Helix stagnalis</name>
    <dbReference type="NCBI Taxonomy" id="6523"/>
    <lineage>
        <taxon>Eukaryota</taxon>
        <taxon>Metazoa</taxon>
        <taxon>Spiralia</taxon>
        <taxon>Lophotrochozoa</taxon>
        <taxon>Mollusca</taxon>
        <taxon>Gastropoda</taxon>
        <taxon>Heterobranchia</taxon>
        <taxon>Euthyneura</taxon>
        <taxon>Panpulmonata</taxon>
        <taxon>Hygrophila</taxon>
        <taxon>Lymnaeoidea</taxon>
        <taxon>Lymnaeidae</taxon>
        <taxon>Lymnaea</taxon>
    </lineage>
</organism>
<dbReference type="Proteomes" id="UP001497497">
    <property type="component" value="Unassembled WGS sequence"/>
</dbReference>